<keyword evidence="4" id="KW-1185">Reference proteome</keyword>
<name>A0A3D9KWP9_MARFU</name>
<proteinExistence type="predicted"/>
<feature type="domain" description="DUF3858" evidence="2">
    <location>
        <begin position="534"/>
        <end position="626"/>
    </location>
</feature>
<dbReference type="EMBL" id="QREG01000028">
    <property type="protein sequence ID" value="RED92823.1"/>
    <property type="molecule type" value="Genomic_DNA"/>
</dbReference>
<evidence type="ECO:0000313" key="4">
    <source>
        <dbReference type="Proteomes" id="UP000256779"/>
    </source>
</evidence>
<evidence type="ECO:0000259" key="1">
    <source>
        <dbReference type="Pfam" id="PF12969"/>
    </source>
</evidence>
<comment type="caution">
    <text evidence="3">The sequence shown here is derived from an EMBL/GenBank/DDBJ whole genome shotgun (WGS) entry which is preliminary data.</text>
</comment>
<gene>
    <name evidence="3" type="ORF">C7460_12840</name>
</gene>
<feature type="domain" description="DUF3857" evidence="1">
    <location>
        <begin position="56"/>
        <end position="210"/>
    </location>
</feature>
<accession>A0A3D9KWP9</accession>
<dbReference type="OrthoDB" id="8595007at2"/>
<dbReference type="InterPro" id="IPR024544">
    <property type="entry name" value="DUF3858"/>
</dbReference>
<dbReference type="Proteomes" id="UP000256779">
    <property type="component" value="Unassembled WGS sequence"/>
</dbReference>
<dbReference type="RefSeq" id="WP_115870115.1">
    <property type="nucleotide sequence ID" value="NZ_QREG01000028.1"/>
</dbReference>
<dbReference type="Gene3D" id="2.60.40.3140">
    <property type="match status" value="1"/>
</dbReference>
<dbReference type="Gene3D" id="2.60.120.1130">
    <property type="match status" value="1"/>
</dbReference>
<dbReference type="Gene3D" id="3.10.620.30">
    <property type="match status" value="1"/>
</dbReference>
<organism evidence="3 4">
    <name type="scientific">Marinoscillum furvescens DSM 4134</name>
    <dbReference type="NCBI Taxonomy" id="1122208"/>
    <lineage>
        <taxon>Bacteria</taxon>
        <taxon>Pseudomonadati</taxon>
        <taxon>Bacteroidota</taxon>
        <taxon>Cytophagia</taxon>
        <taxon>Cytophagales</taxon>
        <taxon>Reichenbachiellaceae</taxon>
        <taxon>Marinoscillum</taxon>
    </lineage>
</organism>
<dbReference type="AlphaFoldDB" id="A0A3D9KWP9"/>
<dbReference type="SUPFAM" id="SSF54001">
    <property type="entry name" value="Cysteine proteinases"/>
    <property type="match status" value="1"/>
</dbReference>
<dbReference type="Pfam" id="PF12969">
    <property type="entry name" value="DUF3857"/>
    <property type="match status" value="1"/>
</dbReference>
<dbReference type="Pfam" id="PF12970">
    <property type="entry name" value="DUF3858"/>
    <property type="match status" value="1"/>
</dbReference>
<reference evidence="3 4" key="1">
    <citation type="submission" date="2018-07" db="EMBL/GenBank/DDBJ databases">
        <title>Genomic Encyclopedia of Type Strains, Phase IV (KMG-IV): sequencing the most valuable type-strain genomes for metagenomic binning, comparative biology and taxonomic classification.</title>
        <authorList>
            <person name="Goeker M."/>
        </authorList>
    </citation>
    <scope>NUCLEOTIDE SEQUENCE [LARGE SCALE GENOMIC DNA]</scope>
    <source>
        <strain evidence="3 4">DSM 4134</strain>
    </source>
</reference>
<sequence>MKNVIITISLFCCLSSYGQLVLKDIPDSIASGANYVTLHDETVFTIESLSKSHLERTYRVAILNKYAKSQGRISLQYDDFTTIDHAEIRILDAKGKQKERIKTKDFEDYSGKGGSMASDSRLLYYQVVESHYPYILEVSYKISYKGSMFYPSWTAQTGEKHGVISKTLQVNSYKPDTFRHLSSGITPTTSSSEDYPSTTTWAVNNLKPFKYESFSYEIDVYTPSVSLAPNEFEMDGVVGNMRTWKDFGEWMLKLNEHQNTLTADQLVEFEQVIRPDMSTEEKIKATYEYLQQNTRYVSIQLGIGGWKPFESGFVHANKYGDCKALSFYTQSLLEHIGIESYYTLIRARSSASAIDPTFPNAHFNHAILTVPLEKDTLWLECTSQTNPFAYQGTFTSGRYALMVIPGNSQLVKTKTYTTDENLQASKIAMTMNLDGSADVTLSRTYRGLEIENDGFDEACLEPESKQRDWFVDEHSWGTIELNDLKLTSPSKSAVPTGVMESSFKLENAATKNGNRFFFEPLQFSNVSYYKLHDIDRQVPVEIRYGYAQADTIAIDLPISLHTEYLPKSHEIDSEFGTYSVSFEKKQQQIQIIRHFELNSGTFAPETYSEFRSFIKEVQKEDRKRLVLIDKT</sequence>
<evidence type="ECO:0000313" key="3">
    <source>
        <dbReference type="EMBL" id="RED92823.1"/>
    </source>
</evidence>
<dbReference type="InterPro" id="IPR038765">
    <property type="entry name" value="Papain-like_cys_pep_sf"/>
</dbReference>
<evidence type="ECO:0000259" key="2">
    <source>
        <dbReference type="Pfam" id="PF12970"/>
    </source>
</evidence>
<dbReference type="InterPro" id="IPR024618">
    <property type="entry name" value="DUF3857"/>
</dbReference>
<protein>
    <submittedName>
        <fullName evidence="3">Uncharacterized protein DUF3857</fullName>
    </submittedName>
</protein>